<dbReference type="Proteomes" id="UP000309016">
    <property type="component" value="Chromosome"/>
</dbReference>
<feature type="domain" description="Plasmid pRiA4b Orf3-like" evidence="2">
    <location>
        <begin position="6"/>
        <end position="180"/>
    </location>
</feature>
<proteinExistence type="predicted"/>
<dbReference type="InterPro" id="IPR012912">
    <property type="entry name" value="Plasmid_pRiA4b_Orf3-like"/>
</dbReference>
<name>A0A5B7X253_9FLAO</name>
<dbReference type="SUPFAM" id="SSF159941">
    <property type="entry name" value="MM3350-like"/>
    <property type="match status" value="1"/>
</dbReference>
<keyword evidence="4" id="KW-1185">Reference proteome</keyword>
<protein>
    <submittedName>
        <fullName evidence="3">Plasmid pRiA4b ORF-3 family protein</fullName>
    </submittedName>
</protein>
<feature type="region of interest" description="Disordered" evidence="1">
    <location>
        <begin position="192"/>
        <end position="214"/>
    </location>
</feature>
<evidence type="ECO:0000256" key="1">
    <source>
        <dbReference type="SAM" id="MobiDB-lite"/>
    </source>
</evidence>
<reference evidence="3 4" key="1">
    <citation type="submission" date="2019-06" db="EMBL/GenBank/DDBJ databases">
        <title>Complete genome sequence of Antarcticibacterium flavum KCTC 52984T from an Antarctic marine sediment.</title>
        <authorList>
            <person name="Lee Y.M."/>
            <person name="Shin S.C."/>
        </authorList>
    </citation>
    <scope>NUCLEOTIDE SEQUENCE [LARGE SCALE GENOMIC DNA]</scope>
    <source>
        <strain evidence="3 4">KCTC 52984</strain>
    </source>
</reference>
<gene>
    <name evidence="3" type="ORF">FHG64_09310</name>
</gene>
<evidence type="ECO:0000313" key="4">
    <source>
        <dbReference type="Proteomes" id="UP000309016"/>
    </source>
</evidence>
<dbReference type="Gene3D" id="3.10.290.30">
    <property type="entry name" value="MM3350-like"/>
    <property type="match status" value="1"/>
</dbReference>
<dbReference type="OrthoDB" id="9801392at2"/>
<accession>A0A5B7X253</accession>
<dbReference type="RefSeq" id="WP_139066143.1">
    <property type="nucleotide sequence ID" value="NZ_CP040812.1"/>
</dbReference>
<dbReference type="EMBL" id="CP040812">
    <property type="protein sequence ID" value="QCY69576.1"/>
    <property type="molecule type" value="Genomic_DNA"/>
</dbReference>
<evidence type="ECO:0000313" key="3">
    <source>
        <dbReference type="EMBL" id="QCY69576.1"/>
    </source>
</evidence>
<sequence length="214" mass="24849">MSKDTAVQIKIVLKNSKPPIWRRVLVDSAISFEELHYTIQLSMGWGIYHLYEFKVDGYKIGVIDEEMDDYGFGASEMIDSEEIILDEIISKGIKKFTYEYDFGDSWEHSIEIEKTLPMDPEKFYPVCIKGNMNCPPEDVGGIPGYLYLLEVLKDPTHPEYEELKEWVGGEYDPEDFDLDETNFFLREIGEIMDSDEDDDLFPGDAEDDDDEEEF</sequence>
<dbReference type="Pfam" id="PF07929">
    <property type="entry name" value="PRiA4_ORF3"/>
    <property type="match status" value="1"/>
</dbReference>
<dbReference type="PANTHER" id="PTHR41878:SF1">
    <property type="entry name" value="TNPR PROTEIN"/>
    <property type="match status" value="1"/>
</dbReference>
<dbReference type="PANTHER" id="PTHR41878">
    <property type="entry name" value="LEXA REPRESSOR-RELATED"/>
    <property type="match status" value="1"/>
</dbReference>
<dbReference type="KEGG" id="afla:FHG64_09310"/>
<organism evidence="3 4">
    <name type="scientific">Antarcticibacterium flavum</name>
    <dbReference type="NCBI Taxonomy" id="2058175"/>
    <lineage>
        <taxon>Bacteria</taxon>
        <taxon>Pseudomonadati</taxon>
        <taxon>Bacteroidota</taxon>
        <taxon>Flavobacteriia</taxon>
        <taxon>Flavobacteriales</taxon>
        <taxon>Flavobacteriaceae</taxon>
        <taxon>Antarcticibacterium</taxon>
    </lineage>
</organism>
<dbReference type="AlphaFoldDB" id="A0A5B7X253"/>
<dbReference type="InterPro" id="IPR024047">
    <property type="entry name" value="MM3350-like_sf"/>
</dbReference>
<evidence type="ECO:0000259" key="2">
    <source>
        <dbReference type="Pfam" id="PF07929"/>
    </source>
</evidence>